<dbReference type="STRING" id="1123282.SAMN02745823_00815"/>
<organism evidence="1 2">
    <name type="scientific">Sporobacter termitidis DSM 10068</name>
    <dbReference type="NCBI Taxonomy" id="1123282"/>
    <lineage>
        <taxon>Bacteria</taxon>
        <taxon>Bacillati</taxon>
        <taxon>Bacillota</taxon>
        <taxon>Clostridia</taxon>
        <taxon>Eubacteriales</taxon>
        <taxon>Oscillospiraceae</taxon>
        <taxon>Sporobacter</taxon>
    </lineage>
</organism>
<dbReference type="EMBL" id="FQXV01000002">
    <property type="protein sequence ID" value="SHH74274.1"/>
    <property type="molecule type" value="Genomic_DNA"/>
</dbReference>
<dbReference type="OrthoDB" id="1955720at2"/>
<protein>
    <submittedName>
        <fullName evidence="1">Uncharacterized protein</fullName>
    </submittedName>
</protein>
<dbReference type="RefSeq" id="WP_073076383.1">
    <property type="nucleotide sequence ID" value="NZ_FQXV01000002.1"/>
</dbReference>
<name>A0A1M5VGP3_9FIRM</name>
<keyword evidence="2" id="KW-1185">Reference proteome</keyword>
<evidence type="ECO:0000313" key="1">
    <source>
        <dbReference type="EMBL" id="SHH74274.1"/>
    </source>
</evidence>
<gene>
    <name evidence="1" type="ORF">SAMN02745823_00815</name>
</gene>
<proteinExistence type="predicted"/>
<sequence length="148" mass="16281">MEDQVSDNQYKKVQDDVKTLHHEYHAVLNDVKSLNAGQSALQSNVDAICGNMEKISQSVEEMMKQLQVISEEHQKMAVENMLHKNSGLFSAALKKSVRKLAVGTVSAAMLLGEFSAEKLACAREGLEDIVAEASYNNKIRKQGSKSDA</sequence>
<dbReference type="AlphaFoldDB" id="A0A1M5VGP3"/>
<evidence type="ECO:0000313" key="2">
    <source>
        <dbReference type="Proteomes" id="UP000183995"/>
    </source>
</evidence>
<dbReference type="Proteomes" id="UP000183995">
    <property type="component" value="Unassembled WGS sequence"/>
</dbReference>
<reference evidence="1 2" key="1">
    <citation type="submission" date="2016-11" db="EMBL/GenBank/DDBJ databases">
        <authorList>
            <person name="Jaros S."/>
            <person name="Januszkiewicz K."/>
            <person name="Wedrychowicz H."/>
        </authorList>
    </citation>
    <scope>NUCLEOTIDE SEQUENCE [LARGE SCALE GENOMIC DNA]</scope>
    <source>
        <strain evidence="1 2">DSM 10068</strain>
    </source>
</reference>
<accession>A0A1M5VGP3</accession>